<name>A0ABV0M3K4_9HYPH</name>
<reference evidence="1 2" key="1">
    <citation type="submission" date="2024-05" db="EMBL/GenBank/DDBJ databases">
        <title>Neorhizobium sp. Rsf11, a plant growth promoting and heavy metal resistant PAH-degrader.</title>
        <authorList>
            <person name="Golubev S.N."/>
            <person name="Muratova A.Y."/>
            <person name="Markelova M.I."/>
        </authorList>
    </citation>
    <scope>NUCLEOTIDE SEQUENCE [LARGE SCALE GENOMIC DNA]</scope>
    <source>
        <strain evidence="1 2">Rsf11</strain>
    </source>
</reference>
<protein>
    <submittedName>
        <fullName evidence="1">Uncharacterized protein</fullName>
    </submittedName>
</protein>
<evidence type="ECO:0000313" key="2">
    <source>
        <dbReference type="Proteomes" id="UP001496627"/>
    </source>
</evidence>
<dbReference type="Proteomes" id="UP001496627">
    <property type="component" value="Unassembled WGS sequence"/>
</dbReference>
<sequence length="81" mass="9021">MTKLLWASPVGLSYDFKTKTGRLDMALGESCDMTACIDLFQGIDPKVTTIKTYSGTKADTSYHRKGRAWFVHLPHELRVGG</sequence>
<keyword evidence="2" id="KW-1185">Reference proteome</keyword>
<organism evidence="1 2">
    <name type="scientific">Neorhizobium phenanthreniclasticum</name>
    <dbReference type="NCBI Taxonomy" id="3157917"/>
    <lineage>
        <taxon>Bacteria</taxon>
        <taxon>Pseudomonadati</taxon>
        <taxon>Pseudomonadota</taxon>
        <taxon>Alphaproteobacteria</taxon>
        <taxon>Hyphomicrobiales</taxon>
        <taxon>Rhizobiaceae</taxon>
        <taxon>Rhizobium/Agrobacterium group</taxon>
        <taxon>Neorhizobium</taxon>
    </lineage>
</organism>
<comment type="caution">
    <text evidence="1">The sequence shown here is derived from an EMBL/GenBank/DDBJ whole genome shotgun (WGS) entry which is preliminary data.</text>
</comment>
<accession>A0ABV0M3K4</accession>
<proteinExistence type="predicted"/>
<dbReference type="EMBL" id="JBEAAL010000011">
    <property type="protein sequence ID" value="MEQ1406432.1"/>
    <property type="molecule type" value="Genomic_DNA"/>
</dbReference>
<gene>
    <name evidence="1" type="ORF">ABK249_15990</name>
</gene>
<dbReference type="RefSeq" id="WP_348863304.1">
    <property type="nucleotide sequence ID" value="NZ_JBEAAL010000011.1"/>
</dbReference>
<evidence type="ECO:0000313" key="1">
    <source>
        <dbReference type="EMBL" id="MEQ1406432.1"/>
    </source>
</evidence>